<comment type="caution">
    <text evidence="7">The sequence shown here is derived from an EMBL/GenBank/DDBJ whole genome shotgun (WGS) entry which is preliminary data.</text>
</comment>
<dbReference type="GO" id="GO:0007062">
    <property type="term" value="P:sister chromatid cohesion"/>
    <property type="evidence" value="ECO:0007669"/>
    <property type="project" value="UniProtKB-UniRule"/>
</dbReference>
<dbReference type="GO" id="GO:0051301">
    <property type="term" value="P:cell division"/>
    <property type="evidence" value="ECO:0007669"/>
    <property type="project" value="UniProtKB-UniRule"/>
</dbReference>
<feature type="compositionally biased region" description="Acidic residues" evidence="5">
    <location>
        <begin position="110"/>
        <end position="120"/>
    </location>
</feature>
<dbReference type="Pfam" id="PF24571">
    <property type="entry name" value="HEAT_SCC3-SA"/>
    <property type="match status" value="1"/>
</dbReference>
<feature type="region of interest" description="Disordered" evidence="5">
    <location>
        <begin position="1"/>
        <end position="23"/>
    </location>
</feature>
<keyword evidence="2 3" id="KW-0539">Nucleus</keyword>
<dbReference type="OrthoDB" id="498590at2759"/>
<dbReference type="InterPro" id="IPR039662">
    <property type="entry name" value="Cohesin_Scc3/SA"/>
</dbReference>
<dbReference type="GO" id="GO:0007059">
    <property type="term" value="P:chromosome segregation"/>
    <property type="evidence" value="ECO:0007669"/>
    <property type="project" value="UniProtKB-KW"/>
</dbReference>
<keyword evidence="8" id="KW-1185">Reference proteome</keyword>
<feature type="domain" description="SCD" evidence="6">
    <location>
        <begin position="513"/>
        <end position="598"/>
    </location>
</feature>
<dbReference type="GO" id="GO:0000785">
    <property type="term" value="C:chromatin"/>
    <property type="evidence" value="ECO:0007669"/>
    <property type="project" value="UniProtKB-UniRule"/>
</dbReference>
<dbReference type="GO" id="GO:0008278">
    <property type="term" value="C:cohesin complex"/>
    <property type="evidence" value="ECO:0007669"/>
    <property type="project" value="UniProtKB-UniRule"/>
</dbReference>
<reference evidence="7 8" key="1">
    <citation type="journal article" date="2018" name="Nat. Ecol. Evol.">
        <title>Shark genomes provide insights into elasmobranch evolution and the origin of vertebrates.</title>
        <authorList>
            <person name="Hara Y"/>
            <person name="Yamaguchi K"/>
            <person name="Onimaru K"/>
            <person name="Kadota M"/>
            <person name="Koyanagi M"/>
            <person name="Keeley SD"/>
            <person name="Tatsumi K"/>
            <person name="Tanaka K"/>
            <person name="Motone F"/>
            <person name="Kageyama Y"/>
            <person name="Nozu R"/>
            <person name="Adachi N"/>
            <person name="Nishimura O"/>
            <person name="Nakagawa R"/>
            <person name="Tanegashima C"/>
            <person name="Kiyatake I"/>
            <person name="Matsumoto R"/>
            <person name="Murakumo K"/>
            <person name="Nishida K"/>
            <person name="Terakita A"/>
            <person name="Kuratani S"/>
            <person name="Sato K"/>
            <person name="Hyodo S Kuraku.S."/>
        </authorList>
    </citation>
    <scope>NUCLEOTIDE SEQUENCE [LARGE SCALE GENOMIC DNA]</scope>
</reference>
<evidence type="ECO:0000256" key="5">
    <source>
        <dbReference type="SAM" id="MobiDB-lite"/>
    </source>
</evidence>
<dbReference type="SUPFAM" id="SSF48371">
    <property type="entry name" value="ARM repeat"/>
    <property type="match status" value="1"/>
</dbReference>
<evidence type="ECO:0000256" key="4">
    <source>
        <dbReference type="SAM" id="Coils"/>
    </source>
</evidence>
<keyword evidence="4" id="KW-0175">Coiled coil</keyword>
<feature type="region of interest" description="Disordered" evidence="5">
    <location>
        <begin position="208"/>
        <end position="257"/>
    </location>
</feature>
<evidence type="ECO:0000256" key="3">
    <source>
        <dbReference type="RuleBase" id="RU369063"/>
    </source>
</evidence>
<feature type="compositionally biased region" description="Polar residues" evidence="5">
    <location>
        <begin position="236"/>
        <end position="257"/>
    </location>
</feature>
<evidence type="ECO:0000313" key="7">
    <source>
        <dbReference type="EMBL" id="GCC38601.1"/>
    </source>
</evidence>
<comment type="subcellular location">
    <subcellularLocation>
        <location evidence="3">Nucleus</location>
    </subcellularLocation>
    <subcellularLocation>
        <location evidence="3">Chromosome</location>
    </subcellularLocation>
    <subcellularLocation>
        <location evidence="3">Chromosome</location>
        <location evidence="3">Centromere</location>
    </subcellularLocation>
</comment>
<feature type="coiled-coil region" evidence="4">
    <location>
        <begin position="477"/>
        <end position="507"/>
    </location>
</feature>
<dbReference type="PANTHER" id="PTHR11199">
    <property type="entry name" value="STROMAL ANTIGEN"/>
    <property type="match status" value="1"/>
</dbReference>
<evidence type="ECO:0000256" key="2">
    <source>
        <dbReference type="ARBA" id="ARBA00023242"/>
    </source>
</evidence>
<dbReference type="Pfam" id="PF08514">
    <property type="entry name" value="STAG"/>
    <property type="match status" value="1"/>
</dbReference>
<comment type="similarity">
    <text evidence="1 3">Belongs to the SCC3 family.</text>
</comment>
<evidence type="ECO:0000256" key="1">
    <source>
        <dbReference type="ARBA" id="ARBA00005486"/>
    </source>
</evidence>
<proteinExistence type="inferred from homology"/>
<dbReference type="Proteomes" id="UP000287033">
    <property type="component" value="Unassembled WGS sequence"/>
</dbReference>
<dbReference type="STRING" id="137246.A0A401T7F5"/>
<protein>
    <recommendedName>
        <fullName evidence="3">Cohesin subunit SA</fullName>
    </recommendedName>
    <alternativeName>
        <fullName evidence="3">SCC3 homolog</fullName>
    </alternativeName>
    <alternativeName>
        <fullName evidence="3">Stromal antigen</fullName>
    </alternativeName>
</protein>
<dbReference type="EMBL" id="BEZZ01001217">
    <property type="protein sequence ID" value="GCC38601.1"/>
    <property type="molecule type" value="Genomic_DNA"/>
</dbReference>
<evidence type="ECO:0000313" key="8">
    <source>
        <dbReference type="Proteomes" id="UP000287033"/>
    </source>
</evidence>
<name>A0A401T7F5_CHIPU</name>
<feature type="compositionally biased region" description="Polar residues" evidence="5">
    <location>
        <begin position="209"/>
        <end position="218"/>
    </location>
</feature>
<dbReference type="Pfam" id="PF21581">
    <property type="entry name" value="SCD"/>
    <property type="match status" value="1"/>
</dbReference>
<gene>
    <name evidence="7" type="ORF">chiPu_0017116</name>
</gene>
<sequence>MAATAEPGWSSASHRGSSDSEIGLKLLPVTKMAEAGWRNKKIETGLSAAMPVLRSRKASPGSEKRVCMSPVSVAGSVESRFSSPTYFRREEVAELLIGDNLDSDNVTSESESDTGSDFEDTLNKGRKQMASRPSRAPPAKRPKHTPVEKKVAPQKRNPGKQQKPSPVQQSMSLAKDAPQSSRRSRQVLADSNQKVVKDAGTAWLDSDQEASNLSVSTTRSQSAQQLSRSRRVPAKSNPQTAGKENVSMNPSSDQETSNLLVSVRQLKSMAQSSRKAGQVLAAKVGQKSGVKAAAPGQQKEASNLFEAVKLAKSAMQTLVDEWLEVYKLDRETGLLELLNFFIHSCGCKGIITSQMFHKLQNAEIIRKMTEEFDEDSGDYPLSMAGPMWKKFRQNFCEFITVLVRQCQYNVIYDEYMVDVLISLLTGLSDSQVRAFRHTSTLAAMKLMTALVDVALNLNGHQENIQRQYDTERNKAAGKRANDRLEMLLQKRKELQQNQEEIENMMNAIFKGVFVHRYRDLIAEIRAICMEEIGVWMKRYSDSFLNDSYLKYVGWMLHDKQREVRLRCLKSLQNLYESKEITQKLDLFTNRFKDRMVSMVLDVDYDVAVEAVRLLTLILQNTEDVLTNEECECVYPLVYASHRPTAAAAGQFVHVKLRRHYDAEREEAVAKDHGRRSVNGEFIKLVLTFFLESELHEHCAYLVDSLWDHAGSVLKDWEGMTELLLEEIGDGEEGLTDQEESALIELMVCSMRQAVEGHPPIGRQSGKKFLTVKEKKQQMDDRVKLSEHLIVIIPQLLAKYSADAEKVANLLLIPGFFDLDVYCSRRLEKYLDLLLKQIREIVEKHTEMDVLEACSRAYYTLCNEEYTIRNRVDIARSQIVDTLVEIFTHSVEELLHEVGETDEDNLYTVATSLKRITALYNAHDLTRWELFDNCCRVLERGIDTGDVPEQIIVQALLCAHFHVLWTLAVISEYSATKEQIIRLRKQRNKVFIMCQHGLSNVSARVREQSFILLCDLLVIFSSQMMRDGHDDLQPLVFTADLPLVSELLSFVMDHVFVELEEDGDDETLKIEMLHKRRNFLAGFCKLVIYNMVDLRTAADIFKHYMKYYGDYGDIIKEMLAKARLIDKVECAKTLLLSLQQLFNELVQDQGPVIDRSSVAFCTIKDLGRRFALTFGIDLIKNRQSVVSLHL</sequence>
<accession>A0A401T7F5</accession>
<dbReference type="InterPro" id="IPR016024">
    <property type="entry name" value="ARM-type_fold"/>
</dbReference>
<keyword evidence="3" id="KW-0132">Cell division</keyword>
<dbReference type="AlphaFoldDB" id="A0A401T7F5"/>
<dbReference type="GO" id="GO:0003682">
    <property type="term" value="F:chromatin binding"/>
    <property type="evidence" value="ECO:0007669"/>
    <property type="project" value="TreeGrafter"/>
</dbReference>
<dbReference type="PANTHER" id="PTHR11199:SF8">
    <property type="entry name" value="COHESIN SUBUNIT SA-3"/>
    <property type="match status" value="1"/>
</dbReference>
<keyword evidence="3" id="KW-0131">Cell cycle</keyword>
<dbReference type="InterPro" id="IPR020839">
    <property type="entry name" value="SCD"/>
</dbReference>
<dbReference type="GO" id="GO:0005634">
    <property type="term" value="C:nucleus"/>
    <property type="evidence" value="ECO:0007669"/>
    <property type="project" value="UniProtKB-SubCell"/>
</dbReference>
<organism evidence="7 8">
    <name type="scientific">Chiloscyllium punctatum</name>
    <name type="common">Brownbanded bambooshark</name>
    <name type="synonym">Hemiscyllium punctatum</name>
    <dbReference type="NCBI Taxonomy" id="137246"/>
    <lineage>
        <taxon>Eukaryota</taxon>
        <taxon>Metazoa</taxon>
        <taxon>Chordata</taxon>
        <taxon>Craniata</taxon>
        <taxon>Vertebrata</taxon>
        <taxon>Chondrichthyes</taxon>
        <taxon>Elasmobranchii</taxon>
        <taxon>Galeomorphii</taxon>
        <taxon>Galeoidea</taxon>
        <taxon>Orectolobiformes</taxon>
        <taxon>Hemiscylliidae</taxon>
        <taxon>Chiloscyllium</taxon>
    </lineage>
</organism>
<comment type="subunit">
    <text evidence="3">Part of the cohesin complex which is composed of a heterodimer between a SMC1 protein (SMC1A or SMC1B) and SMC3, which are attached via their hinge domain, and RAD21 which link them at their heads, and one STAG protein.</text>
</comment>
<dbReference type="PROSITE" id="PS51425">
    <property type="entry name" value="SCD"/>
    <property type="match status" value="1"/>
</dbReference>
<feature type="compositionally biased region" description="Polar residues" evidence="5">
    <location>
        <begin position="159"/>
        <end position="172"/>
    </location>
</feature>
<keyword evidence="3" id="KW-0158">Chromosome</keyword>
<comment type="function">
    <text evidence="3">Component of cohesin complex, a complex required for the cohesion of sister chromatids after DNA replication. The cohesin complex apparently forms a large proteinaceous ring within which sister chromatids can be trapped. At anaphase, the complex is cleaved and dissociates from chromatin, allowing sister chromatids to segregate.</text>
</comment>
<keyword evidence="3" id="KW-0159">Chromosome partition</keyword>
<dbReference type="InterPro" id="IPR013721">
    <property type="entry name" value="STAG"/>
</dbReference>
<dbReference type="GO" id="GO:0000775">
    <property type="term" value="C:chromosome, centromeric region"/>
    <property type="evidence" value="ECO:0007669"/>
    <property type="project" value="UniProtKB-SubCell"/>
</dbReference>
<dbReference type="InterPro" id="IPR056396">
    <property type="entry name" value="HEAT_SCC3-SA"/>
</dbReference>
<feature type="region of interest" description="Disordered" evidence="5">
    <location>
        <begin position="100"/>
        <end position="193"/>
    </location>
</feature>
<evidence type="ECO:0000259" key="6">
    <source>
        <dbReference type="PROSITE" id="PS51425"/>
    </source>
</evidence>